<keyword evidence="3" id="KW-1185">Reference proteome</keyword>
<dbReference type="EMBL" id="KL596840">
    <property type="protein sequence ID" value="KER23691.1"/>
    <property type="molecule type" value="Genomic_DNA"/>
</dbReference>
<feature type="region of interest" description="Disordered" evidence="1">
    <location>
        <begin position="103"/>
        <end position="125"/>
    </location>
</feature>
<dbReference type="Proteomes" id="UP000054324">
    <property type="component" value="Unassembled WGS sequence"/>
</dbReference>
<reference evidence="2 3" key="1">
    <citation type="submission" date="2013-11" db="EMBL/GenBank/DDBJ databases">
        <title>Opisthorchis viverrini - life in the bile duct.</title>
        <authorList>
            <person name="Young N.D."/>
            <person name="Nagarajan N."/>
            <person name="Lin S.J."/>
            <person name="Korhonen P.K."/>
            <person name="Jex A.R."/>
            <person name="Hall R.S."/>
            <person name="Safavi-Hemami H."/>
            <person name="Kaewkong W."/>
            <person name="Bertrand D."/>
            <person name="Gao S."/>
            <person name="Seet Q."/>
            <person name="Wongkham S."/>
            <person name="Teh B.T."/>
            <person name="Wongkham C."/>
            <person name="Intapan P.M."/>
            <person name="Maleewong W."/>
            <person name="Yang X."/>
            <person name="Hu M."/>
            <person name="Wang Z."/>
            <person name="Hofmann A."/>
            <person name="Sternberg P.W."/>
            <person name="Tan P."/>
            <person name="Wang J."/>
            <person name="Gasser R.B."/>
        </authorList>
    </citation>
    <scope>NUCLEOTIDE SEQUENCE [LARGE SCALE GENOMIC DNA]</scope>
</reference>
<name>A0A074Z921_OPIVI</name>
<protein>
    <submittedName>
        <fullName evidence="2">Uncharacterized protein</fullName>
    </submittedName>
</protein>
<dbReference type="GeneID" id="20322676"/>
<evidence type="ECO:0000313" key="3">
    <source>
        <dbReference type="Proteomes" id="UP000054324"/>
    </source>
</evidence>
<gene>
    <name evidence="2" type="ORF">T265_08497</name>
</gene>
<evidence type="ECO:0000256" key="1">
    <source>
        <dbReference type="SAM" id="MobiDB-lite"/>
    </source>
</evidence>
<organism evidence="2 3">
    <name type="scientific">Opisthorchis viverrini</name>
    <name type="common">Southeast Asian liver fluke</name>
    <dbReference type="NCBI Taxonomy" id="6198"/>
    <lineage>
        <taxon>Eukaryota</taxon>
        <taxon>Metazoa</taxon>
        <taxon>Spiralia</taxon>
        <taxon>Lophotrochozoa</taxon>
        <taxon>Platyhelminthes</taxon>
        <taxon>Trematoda</taxon>
        <taxon>Digenea</taxon>
        <taxon>Opisthorchiida</taxon>
        <taxon>Opisthorchiata</taxon>
        <taxon>Opisthorchiidae</taxon>
        <taxon>Opisthorchis</taxon>
    </lineage>
</organism>
<accession>A0A074Z921</accession>
<dbReference type="KEGG" id="ovi:T265_08497"/>
<dbReference type="AlphaFoldDB" id="A0A074Z921"/>
<evidence type="ECO:0000313" key="2">
    <source>
        <dbReference type="EMBL" id="KER23691.1"/>
    </source>
</evidence>
<proteinExistence type="predicted"/>
<dbReference type="CTD" id="20322676"/>
<sequence>MCCTRPPYVSVATMFEISRYIVRTLACSDVVINLLRKFEPRHGYALLMSSSRSETRVQCSICLLWEHQNNCSRTRGQLFKHIRFKGHTADDTSRLETVVNRDGTRRMKQNVRPSSAEGLLDGDKY</sequence>
<dbReference type="RefSeq" id="XP_009172575.1">
    <property type="nucleotide sequence ID" value="XM_009174311.1"/>
</dbReference>